<dbReference type="PANTHER" id="PTHR12592:SF0">
    <property type="entry name" value="ATP-DEPENDENT (S)-NAD(P)H-HYDRATE DEHYDRATASE"/>
    <property type="match status" value="1"/>
</dbReference>
<evidence type="ECO:0000256" key="6">
    <source>
        <dbReference type="ARBA" id="ARBA00022741"/>
    </source>
</evidence>
<name>A0ABQ0MWU2_9GAMM</name>
<accession>A0ABQ0MWU2</accession>
<evidence type="ECO:0000259" key="21">
    <source>
        <dbReference type="PROSITE" id="PS51385"/>
    </source>
</evidence>
<feature type="binding site" evidence="18">
    <location>
        <begin position="70"/>
        <end position="74"/>
    </location>
    <ligand>
        <name>(6S)-NADPHX</name>
        <dbReference type="ChEBI" id="CHEBI:64076"/>
    </ligand>
</feature>
<dbReference type="SUPFAM" id="SSF64153">
    <property type="entry name" value="YjeF N-terminal domain-like"/>
    <property type="match status" value="1"/>
</dbReference>
<dbReference type="InterPro" id="IPR017953">
    <property type="entry name" value="Carbohydrate_kinase_pred_CS"/>
</dbReference>
<dbReference type="Gene3D" id="3.40.1190.20">
    <property type="match status" value="1"/>
</dbReference>
<dbReference type="PANTHER" id="PTHR12592">
    <property type="entry name" value="ATP-DEPENDENT (S)-NAD(P)H-HYDRATE DEHYDRATASE FAMILY MEMBER"/>
    <property type="match status" value="1"/>
</dbReference>
<proteinExistence type="inferred from homology"/>
<keyword evidence="12 17" id="KW-0456">Lyase</keyword>
<dbReference type="PIRSF" id="PIRSF017184">
    <property type="entry name" value="Nnr"/>
    <property type="match status" value="1"/>
</dbReference>
<comment type="function">
    <text evidence="17">Catalyzes the dehydration of the S-form of NAD(P)HX at the expense of ADP, which is converted to AMP. Together with NAD(P)HX epimerase, which catalyzes the epimerization of the S- and R-forms, the enzyme allows the repair of both epimers of NAD(P)HX, a damaged form of NAD(P)H that is a result of enzymatic or heat-dependent hydration.</text>
</comment>
<feature type="binding site" evidence="17">
    <location>
        <position position="416"/>
    </location>
    <ligand>
        <name>(6S)-NADPHX</name>
        <dbReference type="ChEBI" id="CHEBI:64076"/>
    </ligand>
</feature>
<evidence type="ECO:0000259" key="20">
    <source>
        <dbReference type="PROSITE" id="PS51383"/>
    </source>
</evidence>
<protein>
    <recommendedName>
        <fullName evidence="19">Bifunctional NAD(P)H-hydrate repair enzyme</fullName>
    </recommendedName>
    <alternativeName>
        <fullName evidence="19">Nicotinamide nucleotide repair protein</fullName>
    </alternativeName>
    <domain>
        <recommendedName>
            <fullName evidence="19">ADP-dependent (S)-NAD(P)H-hydrate dehydratase</fullName>
            <ecNumber evidence="19">4.2.1.136</ecNumber>
        </recommendedName>
        <alternativeName>
            <fullName evidence="19">ADP-dependent NAD(P)HX dehydratase</fullName>
        </alternativeName>
    </domain>
    <domain>
        <recommendedName>
            <fullName evidence="19">NAD(P)H-hydrate epimerase</fullName>
            <ecNumber evidence="19">5.1.99.6</ecNumber>
        </recommendedName>
    </domain>
</protein>
<keyword evidence="10 17" id="KW-0520">NAD</keyword>
<evidence type="ECO:0000256" key="1">
    <source>
        <dbReference type="ARBA" id="ARBA00000013"/>
    </source>
</evidence>
<dbReference type="SUPFAM" id="SSF53613">
    <property type="entry name" value="Ribokinase-like"/>
    <property type="match status" value="1"/>
</dbReference>
<dbReference type="Proteomes" id="UP000197068">
    <property type="component" value="Unassembled WGS sequence"/>
</dbReference>
<keyword evidence="11 18" id="KW-0413">Isomerase</keyword>
<evidence type="ECO:0000256" key="3">
    <source>
        <dbReference type="ARBA" id="ARBA00006001"/>
    </source>
</evidence>
<dbReference type="InterPro" id="IPR029056">
    <property type="entry name" value="Ribokinase-like"/>
</dbReference>
<reference evidence="22 23" key="1">
    <citation type="submission" date="2017-06" db="EMBL/GenBank/DDBJ databases">
        <title>Whole Genome Sequences of Colwellia marinimaniae MTCD1.</title>
        <authorList>
            <person name="Kusumoto H."/>
            <person name="Inoue M."/>
            <person name="Tanikawa K."/>
            <person name="Maeji H."/>
            <person name="Cameron J.H."/>
            <person name="Bartlett D.H."/>
        </authorList>
    </citation>
    <scope>NUCLEOTIDE SEQUENCE [LARGE SCALE GENOMIC DNA]</scope>
    <source>
        <strain evidence="22 23">MTCD1</strain>
    </source>
</reference>
<feature type="binding site" evidence="18">
    <location>
        <position position="145"/>
    </location>
    <ligand>
        <name>K(+)</name>
        <dbReference type="ChEBI" id="CHEBI:29103"/>
    </ligand>
</feature>
<sequence>MKLLVSLSQKPPMTSVYSAEQVLNHEARIALSQDIASYDLMNSAGAAVFTQLLKSWPKAEHILVLCGKGNNGGDGFIVAQLAHKKNIKLSVLLSCAVSQLKADALLAYQAMIAAGAVLLIDKVEERNNAKSLACIDSFTGEVIVDALFGIGFTGQLKPSLQRLVLSINHHTAKVISIDLPSGLCATTGQVHGANRDIQAIIADVTLTFIVYKQGLLTGKAANFVGTLLLAPLALNNAFTRRVKTNHYYSQYKQPLNLAKRLPASHKGISGLLLAVGGGLGMPGAIRLASEAALRCGAGLVAVSCHASNQAIIMYGRAELMLAPTTAELLDNSAPLHQAKTYLIGPGLGHDNEAEQLFTLLCATSQATKKNIILDADALIWLSKTKLSNTKLSNTKLSNTKLSKMKQHYHHWVLTPHPKEAAALLHCDIASIEADRFAAVSAIAKQYGGVCLLKGAGSLISDGEQIVINNSGNAGMASGGMGDVLSGIISALVLQSDDVFSATCLAAYIHGAAADIIANNNGQRGLLASDLFVPLQHLLNGKIPSH</sequence>
<evidence type="ECO:0000256" key="2">
    <source>
        <dbReference type="ARBA" id="ARBA00000909"/>
    </source>
</evidence>
<keyword evidence="6 17" id="KW-0547">Nucleotide-binding</keyword>
<keyword evidence="8 17" id="KW-0521">NADP</keyword>
<dbReference type="EC" id="4.2.1.136" evidence="19"/>
<dbReference type="PROSITE" id="PS51383">
    <property type="entry name" value="YJEF_C_3"/>
    <property type="match status" value="1"/>
</dbReference>
<feature type="binding site" evidence="18">
    <location>
        <position position="71"/>
    </location>
    <ligand>
        <name>K(+)</name>
        <dbReference type="ChEBI" id="CHEBI:29103"/>
    </ligand>
</feature>
<comment type="catalytic activity">
    <reaction evidence="2 18 19">
        <text>(6R)-NADPHX = (6S)-NADPHX</text>
        <dbReference type="Rhea" id="RHEA:32227"/>
        <dbReference type="ChEBI" id="CHEBI:64076"/>
        <dbReference type="ChEBI" id="CHEBI:64077"/>
        <dbReference type="EC" id="5.1.99.6"/>
    </reaction>
</comment>
<dbReference type="EMBL" id="BDQM01000020">
    <property type="protein sequence ID" value="GAW96834.1"/>
    <property type="molecule type" value="Genomic_DNA"/>
</dbReference>
<feature type="binding site" evidence="18">
    <location>
        <position position="178"/>
    </location>
    <ligand>
        <name>(6S)-NADPHX</name>
        <dbReference type="ChEBI" id="CHEBI:64076"/>
    </ligand>
</feature>
<evidence type="ECO:0000256" key="15">
    <source>
        <dbReference type="ARBA" id="ARBA00048238"/>
    </source>
</evidence>
<dbReference type="Gene3D" id="3.40.50.10260">
    <property type="entry name" value="YjeF N-terminal domain"/>
    <property type="match status" value="1"/>
</dbReference>
<evidence type="ECO:0000256" key="12">
    <source>
        <dbReference type="ARBA" id="ARBA00023239"/>
    </source>
</evidence>
<comment type="function">
    <text evidence="18">Catalyzes the epimerization of the S- and R-forms of NAD(P)HX, a damaged form of NAD(P)H that is a result of enzymatic or heat-dependent hydration. This is a prerequisite for the S-specific NAD(P)H-hydrate dehydratase to allow the repair of both epimers of NAD(P)HX.</text>
</comment>
<comment type="cofactor">
    <cofactor evidence="18 19">
        <name>K(+)</name>
        <dbReference type="ChEBI" id="CHEBI:29103"/>
    </cofactor>
    <text evidence="18 19">Binds 1 potassium ion per subunit.</text>
</comment>
<evidence type="ECO:0000256" key="8">
    <source>
        <dbReference type="ARBA" id="ARBA00022857"/>
    </source>
</evidence>
<keyword evidence="23" id="KW-1185">Reference proteome</keyword>
<evidence type="ECO:0000256" key="14">
    <source>
        <dbReference type="ARBA" id="ARBA00025153"/>
    </source>
</evidence>
<comment type="cofactor">
    <cofactor evidence="17">
        <name>Mg(2+)</name>
        <dbReference type="ChEBI" id="CHEBI:18420"/>
    </cofactor>
</comment>
<feature type="domain" description="YjeF N-terminal" evidence="21">
    <location>
        <begin position="22"/>
        <end position="240"/>
    </location>
</feature>
<evidence type="ECO:0000256" key="10">
    <source>
        <dbReference type="ARBA" id="ARBA00023027"/>
    </source>
</evidence>
<evidence type="ECO:0000256" key="5">
    <source>
        <dbReference type="ARBA" id="ARBA00022723"/>
    </source>
</evidence>
<keyword evidence="13" id="KW-0511">Multifunctional enzyme</keyword>
<comment type="similarity">
    <text evidence="17">Belongs to the NnrD/CARKD family.</text>
</comment>
<keyword evidence="9 18" id="KW-0630">Potassium</keyword>
<comment type="catalytic activity">
    <reaction evidence="1 18 19">
        <text>(6R)-NADHX = (6S)-NADHX</text>
        <dbReference type="Rhea" id="RHEA:32215"/>
        <dbReference type="ChEBI" id="CHEBI:64074"/>
        <dbReference type="ChEBI" id="CHEBI:64075"/>
        <dbReference type="EC" id="5.1.99.6"/>
    </reaction>
</comment>
<feature type="binding site" evidence="18">
    <location>
        <begin position="149"/>
        <end position="155"/>
    </location>
    <ligand>
        <name>(6S)-NADPHX</name>
        <dbReference type="ChEBI" id="CHEBI:64076"/>
    </ligand>
</feature>
<feature type="binding site" evidence="17">
    <location>
        <begin position="453"/>
        <end position="457"/>
    </location>
    <ligand>
        <name>AMP</name>
        <dbReference type="ChEBI" id="CHEBI:456215"/>
    </ligand>
</feature>
<feature type="binding site" evidence="18">
    <location>
        <position position="181"/>
    </location>
    <ligand>
        <name>K(+)</name>
        <dbReference type="ChEBI" id="CHEBI:29103"/>
    </ligand>
</feature>
<feature type="binding site" evidence="17">
    <location>
        <position position="284"/>
    </location>
    <ligand>
        <name>(6S)-NADPHX</name>
        <dbReference type="ChEBI" id="CHEBI:64076"/>
    </ligand>
</feature>
<dbReference type="HAMAP" id="MF_01966">
    <property type="entry name" value="NADHX_epimerase"/>
    <property type="match status" value="1"/>
</dbReference>
<dbReference type="InterPro" id="IPR030677">
    <property type="entry name" value="Nnr"/>
</dbReference>
<comment type="similarity">
    <text evidence="3 19">In the N-terminal section; belongs to the NnrE/AIBP family.</text>
</comment>
<evidence type="ECO:0000313" key="23">
    <source>
        <dbReference type="Proteomes" id="UP000197068"/>
    </source>
</evidence>
<evidence type="ECO:0000256" key="13">
    <source>
        <dbReference type="ARBA" id="ARBA00023268"/>
    </source>
</evidence>
<comment type="caution">
    <text evidence="22">The sequence shown here is derived from an EMBL/GenBank/DDBJ whole genome shotgun (WGS) entry which is preliminary data.</text>
</comment>
<keyword evidence="5 18" id="KW-0479">Metal-binding</keyword>
<comment type="catalytic activity">
    <reaction evidence="16 17 19">
        <text>(6S)-NADPHX + ADP = AMP + phosphate + NADPH + H(+)</text>
        <dbReference type="Rhea" id="RHEA:32235"/>
        <dbReference type="ChEBI" id="CHEBI:15378"/>
        <dbReference type="ChEBI" id="CHEBI:43474"/>
        <dbReference type="ChEBI" id="CHEBI:57783"/>
        <dbReference type="ChEBI" id="CHEBI:64076"/>
        <dbReference type="ChEBI" id="CHEBI:456215"/>
        <dbReference type="ChEBI" id="CHEBI:456216"/>
        <dbReference type="EC" id="4.2.1.136"/>
    </reaction>
</comment>
<keyword evidence="7 17" id="KW-0067">ATP-binding</keyword>
<evidence type="ECO:0000313" key="22">
    <source>
        <dbReference type="EMBL" id="GAW96834.1"/>
    </source>
</evidence>
<feature type="binding site" evidence="17">
    <location>
        <position position="482"/>
    </location>
    <ligand>
        <name>(6S)-NADPHX</name>
        <dbReference type="ChEBI" id="CHEBI:64076"/>
    </ligand>
</feature>
<comment type="caution">
    <text evidence="18">Lacks conserved residue(s) required for the propagation of feature annotation.</text>
</comment>
<comment type="function">
    <text evidence="14 19">Bifunctional enzyme that catalyzes the epimerization of the S- and R-forms of NAD(P)HX and the dehydration of the S-form of NAD(P)HX at the expense of ADP, which is converted to AMP. This allows the repair of both epimers of NAD(P)HX, a damaged form of NAD(P)H that is a result of enzymatic or heat-dependent hydration.</text>
</comment>
<gene>
    <name evidence="17" type="primary">nnrD</name>
    <name evidence="18" type="synonym">nnrE</name>
    <name evidence="22" type="ORF">MTCD1_02457</name>
</gene>
<evidence type="ECO:0000256" key="17">
    <source>
        <dbReference type="HAMAP-Rule" id="MF_01965"/>
    </source>
</evidence>
<dbReference type="CDD" id="cd01171">
    <property type="entry name" value="YXKO-related"/>
    <property type="match status" value="1"/>
</dbReference>
<feature type="domain" description="YjeF C-terminal" evidence="20">
    <location>
        <begin position="249"/>
        <end position="541"/>
    </location>
</feature>
<organism evidence="22 23">
    <name type="scientific">Colwellia marinimaniae</name>
    <dbReference type="NCBI Taxonomy" id="1513592"/>
    <lineage>
        <taxon>Bacteria</taxon>
        <taxon>Pseudomonadati</taxon>
        <taxon>Pseudomonadota</taxon>
        <taxon>Gammaproteobacteria</taxon>
        <taxon>Alteromonadales</taxon>
        <taxon>Colwelliaceae</taxon>
        <taxon>Colwellia</taxon>
    </lineage>
</organism>
<evidence type="ECO:0000256" key="16">
    <source>
        <dbReference type="ARBA" id="ARBA00049209"/>
    </source>
</evidence>
<dbReference type="PROSITE" id="PS51385">
    <property type="entry name" value="YJEF_N"/>
    <property type="match status" value="1"/>
</dbReference>
<evidence type="ECO:0000256" key="11">
    <source>
        <dbReference type="ARBA" id="ARBA00023235"/>
    </source>
</evidence>
<dbReference type="NCBIfam" id="TIGR00197">
    <property type="entry name" value="yjeF_nterm"/>
    <property type="match status" value="1"/>
</dbReference>
<evidence type="ECO:0000256" key="18">
    <source>
        <dbReference type="HAMAP-Rule" id="MF_01966"/>
    </source>
</evidence>
<comment type="catalytic activity">
    <reaction evidence="15 17 19">
        <text>(6S)-NADHX + ADP = AMP + phosphate + NADH + H(+)</text>
        <dbReference type="Rhea" id="RHEA:32223"/>
        <dbReference type="ChEBI" id="CHEBI:15378"/>
        <dbReference type="ChEBI" id="CHEBI:43474"/>
        <dbReference type="ChEBI" id="CHEBI:57945"/>
        <dbReference type="ChEBI" id="CHEBI:64074"/>
        <dbReference type="ChEBI" id="CHEBI:456215"/>
        <dbReference type="ChEBI" id="CHEBI:456216"/>
        <dbReference type="EC" id="4.2.1.136"/>
    </reaction>
</comment>
<evidence type="ECO:0000256" key="4">
    <source>
        <dbReference type="ARBA" id="ARBA00009524"/>
    </source>
</evidence>
<evidence type="ECO:0000256" key="19">
    <source>
        <dbReference type="PIRNR" id="PIRNR017184"/>
    </source>
</evidence>
<comment type="subunit">
    <text evidence="17">Homotetramer.</text>
</comment>
<comment type="similarity">
    <text evidence="4 19">In the C-terminal section; belongs to the NnrD/CARKD family.</text>
</comment>
<dbReference type="EC" id="5.1.99.6" evidence="19"/>
<evidence type="ECO:0000256" key="9">
    <source>
        <dbReference type="ARBA" id="ARBA00022958"/>
    </source>
</evidence>
<dbReference type="InterPro" id="IPR004443">
    <property type="entry name" value="YjeF_N_dom"/>
</dbReference>
<dbReference type="InterPro" id="IPR036652">
    <property type="entry name" value="YjeF_N_dom_sf"/>
</dbReference>
<comment type="similarity">
    <text evidence="18">Belongs to the NnrE/AIBP family.</text>
</comment>
<dbReference type="HAMAP" id="MF_01965">
    <property type="entry name" value="NADHX_dehydratase"/>
    <property type="match status" value="1"/>
</dbReference>
<dbReference type="PROSITE" id="PS01050">
    <property type="entry name" value="YJEF_C_2"/>
    <property type="match status" value="1"/>
</dbReference>
<dbReference type="NCBIfam" id="TIGR00196">
    <property type="entry name" value="yjeF_cterm"/>
    <property type="match status" value="1"/>
</dbReference>
<feature type="binding site" evidence="17">
    <location>
        <position position="481"/>
    </location>
    <ligand>
        <name>AMP</name>
        <dbReference type="ChEBI" id="CHEBI:456215"/>
    </ligand>
</feature>
<dbReference type="RefSeq" id="WP_057179395.1">
    <property type="nucleotide sequence ID" value="NZ_BDQM01000020.1"/>
</dbReference>
<feature type="binding site" evidence="17">
    <location>
        <position position="346"/>
    </location>
    <ligand>
        <name>(6S)-NADPHX</name>
        <dbReference type="ChEBI" id="CHEBI:64076"/>
    </ligand>
</feature>
<dbReference type="InterPro" id="IPR000631">
    <property type="entry name" value="CARKD"/>
</dbReference>
<dbReference type="Pfam" id="PF01256">
    <property type="entry name" value="Carb_kinase"/>
    <property type="match status" value="1"/>
</dbReference>
<dbReference type="Pfam" id="PF03853">
    <property type="entry name" value="YjeF_N"/>
    <property type="match status" value="1"/>
</dbReference>
<evidence type="ECO:0000256" key="7">
    <source>
        <dbReference type="ARBA" id="ARBA00022840"/>
    </source>
</evidence>